<dbReference type="Gene3D" id="3.40.109.10">
    <property type="entry name" value="NADH Oxidase"/>
    <property type="match status" value="1"/>
</dbReference>
<dbReference type="CDD" id="cd02138">
    <property type="entry name" value="TdsD-like"/>
    <property type="match status" value="1"/>
</dbReference>
<keyword evidence="2" id="KW-0560">Oxidoreductase</keyword>
<dbReference type="OrthoDB" id="9782629at2"/>
<dbReference type="PANTHER" id="PTHR43673">
    <property type="entry name" value="NAD(P)H NITROREDUCTASE YDGI-RELATED"/>
    <property type="match status" value="1"/>
</dbReference>
<accession>A0A1G9RYS8</accession>
<dbReference type="Pfam" id="PF00881">
    <property type="entry name" value="Nitroreductase"/>
    <property type="match status" value="2"/>
</dbReference>
<evidence type="ECO:0000313" key="6">
    <source>
        <dbReference type="Proteomes" id="UP000182347"/>
    </source>
</evidence>
<name>A0A1G9RYS8_9BACI</name>
<evidence type="ECO:0000256" key="1">
    <source>
        <dbReference type="ARBA" id="ARBA00007118"/>
    </source>
</evidence>
<gene>
    <name evidence="5" type="ORF">SAMN05216244_2178</name>
</gene>
<comment type="similarity">
    <text evidence="1">Belongs to the nitroreductase family.</text>
</comment>
<evidence type="ECO:0000313" key="5">
    <source>
        <dbReference type="EMBL" id="SDM27645.1"/>
    </source>
</evidence>
<feature type="domain" description="Nitroreductase" evidence="4">
    <location>
        <begin position="26"/>
        <end position="78"/>
    </location>
</feature>
<dbReference type="PANTHER" id="PTHR43673:SF10">
    <property type="entry name" value="NADH DEHYDROGENASE_NAD(P)H NITROREDUCTASE XCC3605-RELATED"/>
    <property type="match status" value="1"/>
</dbReference>
<organism evidence="5 6">
    <name type="scientific">Sediminibacillus halophilus</name>
    <dbReference type="NCBI Taxonomy" id="482461"/>
    <lineage>
        <taxon>Bacteria</taxon>
        <taxon>Bacillati</taxon>
        <taxon>Bacillota</taxon>
        <taxon>Bacilli</taxon>
        <taxon>Bacillales</taxon>
        <taxon>Bacillaceae</taxon>
        <taxon>Sediminibacillus</taxon>
    </lineage>
</organism>
<keyword evidence="6" id="KW-1185">Reference proteome</keyword>
<feature type="region of interest" description="Disordered" evidence="3">
    <location>
        <begin position="171"/>
        <end position="197"/>
    </location>
</feature>
<dbReference type="Proteomes" id="UP000182347">
    <property type="component" value="Unassembled WGS sequence"/>
</dbReference>
<dbReference type="SUPFAM" id="SSF55469">
    <property type="entry name" value="FMN-dependent nitroreductase-like"/>
    <property type="match status" value="1"/>
</dbReference>
<feature type="domain" description="Nitroreductase" evidence="4">
    <location>
        <begin position="83"/>
        <end position="165"/>
    </location>
</feature>
<protein>
    <submittedName>
        <fullName evidence="5">Nitroreductase</fullName>
    </submittedName>
</protein>
<evidence type="ECO:0000256" key="3">
    <source>
        <dbReference type="SAM" id="MobiDB-lite"/>
    </source>
</evidence>
<reference evidence="6" key="1">
    <citation type="submission" date="2016-10" db="EMBL/GenBank/DDBJ databases">
        <authorList>
            <person name="Varghese N."/>
            <person name="Submissions S."/>
        </authorList>
    </citation>
    <scope>NUCLEOTIDE SEQUENCE [LARGE SCALE GENOMIC DNA]</scope>
    <source>
        <strain evidence="6">CGMCC 1.6199</strain>
    </source>
</reference>
<sequence length="197" mass="22321">MSSTKVLPEIEKYRKAGYDIDPLFVNRWSPRSFTDKEVPEDVLFSVFEAARWAPSSLNIQPWRFILARTNEDLEKFRSFILPGNRTWADKAPVLTLIISKKTDDKVGENAPHAFDTGAAWGFLALQASLKGLATHPMGGFDKEKAREVLNIPEDYAIHAVVAIGYQGEKTDLPENLQEREQPSPRRPLKETIYEGSF</sequence>
<dbReference type="STRING" id="482461.SAMN05216244_2178"/>
<dbReference type="InterPro" id="IPR000415">
    <property type="entry name" value="Nitroreductase-like"/>
</dbReference>
<dbReference type="GO" id="GO:0016491">
    <property type="term" value="F:oxidoreductase activity"/>
    <property type="evidence" value="ECO:0007669"/>
    <property type="project" value="UniProtKB-KW"/>
</dbReference>
<dbReference type="RefSeq" id="WP_074598814.1">
    <property type="nucleotide sequence ID" value="NZ_FNHF01000002.1"/>
</dbReference>
<dbReference type="InterPro" id="IPR029479">
    <property type="entry name" value="Nitroreductase"/>
</dbReference>
<evidence type="ECO:0000259" key="4">
    <source>
        <dbReference type="Pfam" id="PF00881"/>
    </source>
</evidence>
<dbReference type="AlphaFoldDB" id="A0A1G9RYS8"/>
<dbReference type="EMBL" id="FNHF01000002">
    <property type="protein sequence ID" value="SDM27645.1"/>
    <property type="molecule type" value="Genomic_DNA"/>
</dbReference>
<proteinExistence type="inferred from homology"/>
<evidence type="ECO:0000256" key="2">
    <source>
        <dbReference type="ARBA" id="ARBA00023002"/>
    </source>
</evidence>